<dbReference type="GO" id="GO:0005737">
    <property type="term" value="C:cytoplasm"/>
    <property type="evidence" value="ECO:0007669"/>
    <property type="project" value="TreeGrafter"/>
</dbReference>
<dbReference type="Gene3D" id="3.40.50.720">
    <property type="entry name" value="NAD(P)-binding Rossmann-like Domain"/>
    <property type="match status" value="1"/>
</dbReference>
<dbReference type="InterPro" id="IPR051468">
    <property type="entry name" value="Fungal_SecMetab_SDRs"/>
</dbReference>
<name>A0A4Y2K561_ARAVE</name>
<evidence type="ECO:0000313" key="1">
    <source>
        <dbReference type="EMBL" id="GBM97853.1"/>
    </source>
</evidence>
<dbReference type="EMBL" id="BGPR01004275">
    <property type="protein sequence ID" value="GBM97853.1"/>
    <property type="molecule type" value="Genomic_DNA"/>
</dbReference>
<dbReference type="InterPro" id="IPR036291">
    <property type="entry name" value="NAD(P)-bd_dom_sf"/>
</dbReference>
<dbReference type="GO" id="GO:0016491">
    <property type="term" value="F:oxidoreductase activity"/>
    <property type="evidence" value="ECO:0007669"/>
    <property type="project" value="TreeGrafter"/>
</dbReference>
<evidence type="ECO:0000313" key="2">
    <source>
        <dbReference type="Proteomes" id="UP000499080"/>
    </source>
</evidence>
<protein>
    <submittedName>
        <fullName evidence="1">Uncharacterized protein</fullName>
    </submittedName>
</protein>
<sequence length="109" mass="12230">MKLESVMVTGANRGIGLEFVRQLSRLSEPPKYIFATYRSPDSLKDLKELEESSTKTKIILIKMGKPIFEVNKLLAKGGYCEMSQSKVLCDLWSSSFLTGMLVLTVSHQI</sequence>
<gene>
    <name evidence="1" type="ORF">AVEN_26969_1</name>
</gene>
<dbReference type="AlphaFoldDB" id="A0A4Y2K561"/>
<reference evidence="1 2" key="1">
    <citation type="journal article" date="2019" name="Sci. Rep.">
        <title>Orb-weaving spider Araneus ventricosus genome elucidates the spidroin gene catalogue.</title>
        <authorList>
            <person name="Kono N."/>
            <person name="Nakamura H."/>
            <person name="Ohtoshi R."/>
            <person name="Moran D.A.P."/>
            <person name="Shinohara A."/>
            <person name="Yoshida Y."/>
            <person name="Fujiwara M."/>
            <person name="Mori M."/>
            <person name="Tomita M."/>
            <person name="Arakawa K."/>
        </authorList>
    </citation>
    <scope>NUCLEOTIDE SEQUENCE [LARGE SCALE GENOMIC DNA]</scope>
</reference>
<dbReference type="PANTHER" id="PTHR43544:SF33">
    <property type="entry name" value="C-FACTOR"/>
    <property type="match status" value="1"/>
</dbReference>
<dbReference type="SUPFAM" id="SSF51735">
    <property type="entry name" value="NAD(P)-binding Rossmann-fold domains"/>
    <property type="match status" value="1"/>
</dbReference>
<keyword evidence="2" id="KW-1185">Reference proteome</keyword>
<accession>A0A4Y2K561</accession>
<dbReference type="Proteomes" id="UP000499080">
    <property type="component" value="Unassembled WGS sequence"/>
</dbReference>
<comment type="caution">
    <text evidence="1">The sequence shown here is derived from an EMBL/GenBank/DDBJ whole genome shotgun (WGS) entry which is preliminary data.</text>
</comment>
<dbReference type="OrthoDB" id="6877434at2759"/>
<organism evidence="1 2">
    <name type="scientific">Araneus ventricosus</name>
    <name type="common">Orbweaver spider</name>
    <name type="synonym">Epeira ventricosa</name>
    <dbReference type="NCBI Taxonomy" id="182803"/>
    <lineage>
        <taxon>Eukaryota</taxon>
        <taxon>Metazoa</taxon>
        <taxon>Ecdysozoa</taxon>
        <taxon>Arthropoda</taxon>
        <taxon>Chelicerata</taxon>
        <taxon>Arachnida</taxon>
        <taxon>Araneae</taxon>
        <taxon>Araneomorphae</taxon>
        <taxon>Entelegynae</taxon>
        <taxon>Araneoidea</taxon>
        <taxon>Araneidae</taxon>
        <taxon>Araneus</taxon>
    </lineage>
</organism>
<dbReference type="PANTHER" id="PTHR43544">
    <property type="entry name" value="SHORT-CHAIN DEHYDROGENASE/REDUCTASE"/>
    <property type="match status" value="1"/>
</dbReference>
<proteinExistence type="predicted"/>